<dbReference type="InterPro" id="IPR001270">
    <property type="entry name" value="ClpA/B"/>
</dbReference>
<feature type="domain" description="Clp R" evidence="6">
    <location>
        <begin position="2"/>
        <end position="149"/>
    </location>
</feature>
<dbReference type="Proteomes" id="UP000261111">
    <property type="component" value="Unassembled WGS sequence"/>
</dbReference>
<evidence type="ECO:0000256" key="4">
    <source>
        <dbReference type="ARBA" id="ARBA00023186"/>
    </source>
</evidence>
<dbReference type="InterPro" id="IPR018368">
    <property type="entry name" value="ClpA/B_CS1"/>
</dbReference>
<dbReference type="GO" id="GO:0005737">
    <property type="term" value="C:cytoplasm"/>
    <property type="evidence" value="ECO:0007669"/>
    <property type="project" value="TreeGrafter"/>
</dbReference>
<dbReference type="FunFam" id="3.40.50.300:FF:000010">
    <property type="entry name" value="Chaperone clpB 1, putative"/>
    <property type="match status" value="1"/>
</dbReference>
<dbReference type="AlphaFoldDB" id="A0A3E2WYS2"/>
<dbReference type="SUPFAM" id="SSF81923">
    <property type="entry name" value="Double Clp-N motif"/>
    <property type="match status" value="1"/>
</dbReference>
<dbReference type="GO" id="GO:0006508">
    <property type="term" value="P:proteolysis"/>
    <property type="evidence" value="ECO:0007669"/>
    <property type="project" value="UniProtKB-KW"/>
</dbReference>
<dbReference type="Pfam" id="PF02861">
    <property type="entry name" value="Clp_N"/>
    <property type="match status" value="1"/>
</dbReference>
<dbReference type="CDD" id="cd19499">
    <property type="entry name" value="RecA-like_ClpB_Hsp104-like"/>
    <property type="match status" value="1"/>
</dbReference>
<dbReference type="InterPro" id="IPR003959">
    <property type="entry name" value="ATPase_AAA_core"/>
</dbReference>
<dbReference type="InterPro" id="IPR004176">
    <property type="entry name" value="Clp_R_N"/>
</dbReference>
<name>A0A3E2WYS2_9FIRM</name>
<dbReference type="Gene3D" id="1.10.1780.10">
    <property type="entry name" value="Clp, N-terminal domain"/>
    <property type="match status" value="1"/>
</dbReference>
<dbReference type="GO" id="GO:0008233">
    <property type="term" value="F:peptidase activity"/>
    <property type="evidence" value="ECO:0007669"/>
    <property type="project" value="UniProtKB-KW"/>
</dbReference>
<dbReference type="PANTHER" id="PTHR11638">
    <property type="entry name" value="ATP-DEPENDENT CLP PROTEASE"/>
    <property type="match status" value="1"/>
</dbReference>
<dbReference type="InterPro" id="IPR003593">
    <property type="entry name" value="AAA+_ATPase"/>
</dbReference>
<evidence type="ECO:0000313" key="8">
    <source>
        <dbReference type="Proteomes" id="UP000261111"/>
    </source>
</evidence>
<proteinExistence type="predicted"/>
<dbReference type="Gene3D" id="1.10.8.60">
    <property type="match status" value="2"/>
</dbReference>
<dbReference type="PRINTS" id="PR00300">
    <property type="entry name" value="CLPPROTEASEA"/>
</dbReference>
<dbReference type="GO" id="GO:0016887">
    <property type="term" value="F:ATP hydrolysis activity"/>
    <property type="evidence" value="ECO:0007669"/>
    <property type="project" value="InterPro"/>
</dbReference>
<evidence type="ECO:0000259" key="6">
    <source>
        <dbReference type="PROSITE" id="PS51903"/>
    </source>
</evidence>
<evidence type="ECO:0000256" key="5">
    <source>
        <dbReference type="PROSITE-ProRule" id="PRU01251"/>
    </source>
</evidence>
<organism evidence="7 8">
    <name type="scientific">Hungatella hathewayi</name>
    <dbReference type="NCBI Taxonomy" id="154046"/>
    <lineage>
        <taxon>Bacteria</taxon>
        <taxon>Bacillati</taxon>
        <taxon>Bacillota</taxon>
        <taxon>Clostridia</taxon>
        <taxon>Lachnospirales</taxon>
        <taxon>Lachnospiraceae</taxon>
        <taxon>Hungatella</taxon>
    </lineage>
</organism>
<dbReference type="Pfam" id="PF07724">
    <property type="entry name" value="AAA_2"/>
    <property type="match status" value="1"/>
</dbReference>
<dbReference type="CDD" id="cd00009">
    <property type="entry name" value="AAA"/>
    <property type="match status" value="1"/>
</dbReference>
<dbReference type="SMART" id="SM01086">
    <property type="entry name" value="ClpB_D2-small"/>
    <property type="match status" value="1"/>
</dbReference>
<evidence type="ECO:0000256" key="3">
    <source>
        <dbReference type="ARBA" id="ARBA00022840"/>
    </source>
</evidence>
<dbReference type="EMBL" id="QVIA01000008">
    <property type="protein sequence ID" value="RGC32734.1"/>
    <property type="molecule type" value="Genomic_DNA"/>
</dbReference>
<dbReference type="Gene3D" id="3.40.50.300">
    <property type="entry name" value="P-loop containing nucleotide triphosphate hydrolases"/>
    <property type="match status" value="2"/>
</dbReference>
<dbReference type="InterPro" id="IPR050130">
    <property type="entry name" value="ClpA_ClpB"/>
</dbReference>
<sequence>MIDMRPYYDNTAREVLAIAAEAAKNMGQVTVGTEHILLGLTKVKSGITQTVLKRNGLDEQLVTAMIEEWVPSTGLTILQTAWSYSPECTKILDKSHKQAAWFQAELTGAEHILLAILQDETISVTRFFKAAQVNTSAIYVDMIAEMKRKKIGLAKLDESKTNSIHKRTELLDQFGRDLTEMAREGKLSPLIGRENESRRLLQSLCRWGKNNPCLIGAPGVGKTAIVEGFALAISEGRVPGIMKHKRVVAVDLASVVAGSKYRGDFEERLKHIIQEITESGNVILFIDEIHTIVGAGGTEGGIDAANILKPCLARGEIQVIGATTTEEYRRYIEKDAALERRFQPIQVEEPSEVESLAILNGVIDRYEKHHSVKFLPEALEAAVELSKRYINDRYLPDKALDLIDETAAAVCLDRSDGTELEAGEDSPAEEAVTEIGANEIARTVSQWTGIPIMQVNADEGTRLLKLEEMIGERIVGQQQAVKAIAKAMRRGRAGIQNPNRPIGSFLFLGPTGVGKTELSKVLAEFMFDKPDAFIRLDMSEYMEPHSVAKMIGSPPGYVGFEDGGQLSEKVRRNPYSVVLFDEIEKAHPDVFNMLLQVLEDGHMTDAKGRRVSFKNTVLIMTSNAGVQNHDIHRKLGFKTGNESDQGSNEEIKNEILSEIKHVFRPEFLNRIDDIIVFRKLNDEDMNAIVSLLIQDLTARCDGMGITVHVGEDVKQYLVEKYVNLQYGARPLKRAVQSEVEDVVAERMLSGDILPGDDVYICMEEGKVNLNVNPNIESEKAGKTVRNQKAEEIPAVLAADSSEKAEMAEEK</sequence>
<dbReference type="GO" id="GO:0034605">
    <property type="term" value="P:cellular response to heat"/>
    <property type="evidence" value="ECO:0007669"/>
    <property type="project" value="TreeGrafter"/>
</dbReference>
<evidence type="ECO:0000313" key="7">
    <source>
        <dbReference type="EMBL" id="RGC32734.1"/>
    </source>
</evidence>
<protein>
    <submittedName>
        <fullName evidence="7">ATP-dependent Clp protease ATP-binding subunit</fullName>
    </submittedName>
</protein>
<comment type="caution">
    <text evidence="7">The sequence shown here is derived from an EMBL/GenBank/DDBJ whole genome shotgun (WGS) entry which is preliminary data.</text>
</comment>
<dbReference type="InterPro" id="IPR019489">
    <property type="entry name" value="Clp_ATPase_C"/>
</dbReference>
<dbReference type="GO" id="GO:0005524">
    <property type="term" value="F:ATP binding"/>
    <property type="evidence" value="ECO:0007669"/>
    <property type="project" value="UniProtKB-KW"/>
</dbReference>
<dbReference type="InterPro" id="IPR027417">
    <property type="entry name" value="P-loop_NTPase"/>
</dbReference>
<dbReference type="SMART" id="SM00382">
    <property type="entry name" value="AAA"/>
    <property type="match status" value="2"/>
</dbReference>
<keyword evidence="4" id="KW-0143">Chaperone</keyword>
<evidence type="ECO:0000256" key="2">
    <source>
        <dbReference type="ARBA" id="ARBA00022741"/>
    </source>
</evidence>
<dbReference type="PANTHER" id="PTHR11638:SF175">
    <property type="entry name" value="ATP-DEPENDENT CLP PROTEASE, ATP-BINDING SUBUNIT CLPC"/>
    <property type="match status" value="1"/>
</dbReference>
<dbReference type="PROSITE" id="PS00870">
    <property type="entry name" value="CLPAB_1"/>
    <property type="match status" value="1"/>
</dbReference>
<dbReference type="PROSITE" id="PS51903">
    <property type="entry name" value="CLP_R"/>
    <property type="match status" value="1"/>
</dbReference>
<keyword evidence="7" id="KW-0378">Hydrolase</keyword>
<keyword evidence="3 7" id="KW-0067">ATP-binding</keyword>
<reference evidence="7 8" key="1">
    <citation type="submission" date="2018-08" db="EMBL/GenBank/DDBJ databases">
        <title>A genome reference for cultivated species of the human gut microbiota.</title>
        <authorList>
            <person name="Zou Y."/>
            <person name="Xue W."/>
            <person name="Luo G."/>
        </authorList>
    </citation>
    <scope>NUCLEOTIDE SEQUENCE [LARGE SCALE GENOMIC DNA]</scope>
    <source>
        <strain evidence="7 8">AF19-21</strain>
    </source>
</reference>
<dbReference type="Pfam" id="PF00004">
    <property type="entry name" value="AAA"/>
    <property type="match status" value="1"/>
</dbReference>
<keyword evidence="2" id="KW-0547">Nucleotide-binding</keyword>
<dbReference type="InterPro" id="IPR036628">
    <property type="entry name" value="Clp_N_dom_sf"/>
</dbReference>
<accession>A0A3E2WYS2</accession>
<dbReference type="FunFam" id="3.40.50.300:FF:000025">
    <property type="entry name" value="ATP-dependent Clp protease subunit"/>
    <property type="match status" value="1"/>
</dbReference>
<dbReference type="Pfam" id="PF17871">
    <property type="entry name" value="AAA_lid_9"/>
    <property type="match status" value="1"/>
</dbReference>
<keyword evidence="7" id="KW-0645">Protease</keyword>
<dbReference type="InterPro" id="IPR041546">
    <property type="entry name" value="ClpA/ClpB_AAA_lid"/>
</dbReference>
<keyword evidence="1 5" id="KW-0677">Repeat</keyword>
<dbReference type="SUPFAM" id="SSF52540">
    <property type="entry name" value="P-loop containing nucleoside triphosphate hydrolases"/>
    <property type="match status" value="2"/>
</dbReference>
<evidence type="ECO:0000256" key="1">
    <source>
        <dbReference type="ARBA" id="ARBA00022737"/>
    </source>
</evidence>
<dbReference type="Pfam" id="PF10431">
    <property type="entry name" value="ClpB_D2-small"/>
    <property type="match status" value="1"/>
</dbReference>
<gene>
    <name evidence="7" type="ORF">DWX41_09260</name>
</gene>